<dbReference type="EMBL" id="JBHSMQ010000001">
    <property type="protein sequence ID" value="MFC5453777.1"/>
    <property type="molecule type" value="Genomic_DNA"/>
</dbReference>
<dbReference type="PROSITE" id="PS00211">
    <property type="entry name" value="ABC_TRANSPORTER_1"/>
    <property type="match status" value="1"/>
</dbReference>
<feature type="transmembrane region" description="Helical" evidence="8">
    <location>
        <begin position="20"/>
        <end position="41"/>
    </location>
</feature>
<dbReference type="InterPro" id="IPR036640">
    <property type="entry name" value="ABC1_TM_sf"/>
</dbReference>
<dbReference type="InterPro" id="IPR017871">
    <property type="entry name" value="ABC_transporter-like_CS"/>
</dbReference>
<dbReference type="Pfam" id="PF00664">
    <property type="entry name" value="ABC_membrane"/>
    <property type="match status" value="1"/>
</dbReference>
<dbReference type="InterPro" id="IPR039421">
    <property type="entry name" value="Type_1_exporter"/>
</dbReference>
<evidence type="ECO:0000256" key="7">
    <source>
        <dbReference type="SAM" id="MobiDB-lite"/>
    </source>
</evidence>
<evidence type="ECO:0000259" key="9">
    <source>
        <dbReference type="PROSITE" id="PS50893"/>
    </source>
</evidence>
<dbReference type="InterPro" id="IPR027417">
    <property type="entry name" value="P-loop_NTPase"/>
</dbReference>
<feature type="domain" description="ABC transporter" evidence="9">
    <location>
        <begin position="400"/>
        <end position="634"/>
    </location>
</feature>
<feature type="domain" description="ABC transmembrane type-1" evidence="10">
    <location>
        <begin position="21"/>
        <end position="369"/>
    </location>
</feature>
<dbReference type="SUPFAM" id="SSF52540">
    <property type="entry name" value="P-loop containing nucleoside triphosphate hydrolases"/>
    <property type="match status" value="1"/>
</dbReference>
<evidence type="ECO:0000313" key="12">
    <source>
        <dbReference type="Proteomes" id="UP001596052"/>
    </source>
</evidence>
<reference evidence="12" key="1">
    <citation type="journal article" date="2019" name="Int. J. Syst. Evol. Microbiol.">
        <title>The Global Catalogue of Microorganisms (GCM) 10K type strain sequencing project: providing services to taxonomists for standard genome sequencing and annotation.</title>
        <authorList>
            <consortium name="The Broad Institute Genomics Platform"/>
            <consortium name="The Broad Institute Genome Sequencing Center for Infectious Disease"/>
            <person name="Wu L."/>
            <person name="Ma J."/>
        </authorList>
    </citation>
    <scope>NUCLEOTIDE SEQUENCE [LARGE SCALE GENOMIC DNA]</scope>
    <source>
        <strain evidence="12">CGMCC 4.1469</strain>
    </source>
</reference>
<dbReference type="PANTHER" id="PTHR24221:SF654">
    <property type="entry name" value="ATP-BINDING CASSETTE SUB-FAMILY B MEMBER 6"/>
    <property type="match status" value="1"/>
</dbReference>
<protein>
    <submittedName>
        <fullName evidence="11">ABC transporter ATP-binding protein</fullName>
    </submittedName>
</protein>
<organism evidence="11 12">
    <name type="scientific">Prosthecobacter fluviatilis</name>
    <dbReference type="NCBI Taxonomy" id="445931"/>
    <lineage>
        <taxon>Bacteria</taxon>
        <taxon>Pseudomonadati</taxon>
        <taxon>Verrucomicrobiota</taxon>
        <taxon>Verrucomicrobiia</taxon>
        <taxon>Verrucomicrobiales</taxon>
        <taxon>Verrucomicrobiaceae</taxon>
        <taxon>Prosthecobacter</taxon>
    </lineage>
</organism>
<dbReference type="GO" id="GO:0005524">
    <property type="term" value="F:ATP binding"/>
    <property type="evidence" value="ECO:0007669"/>
    <property type="project" value="UniProtKB-KW"/>
</dbReference>
<keyword evidence="3" id="KW-0547">Nucleotide-binding</keyword>
<feature type="transmembrane region" description="Helical" evidence="8">
    <location>
        <begin position="225"/>
        <end position="242"/>
    </location>
</feature>
<evidence type="ECO:0000313" key="11">
    <source>
        <dbReference type="EMBL" id="MFC5453777.1"/>
    </source>
</evidence>
<evidence type="ECO:0000256" key="6">
    <source>
        <dbReference type="ARBA" id="ARBA00023136"/>
    </source>
</evidence>
<accession>A0ABW0KL22</accession>
<dbReference type="InterPro" id="IPR003593">
    <property type="entry name" value="AAA+_ATPase"/>
</dbReference>
<dbReference type="InterPro" id="IPR003439">
    <property type="entry name" value="ABC_transporter-like_ATP-bd"/>
</dbReference>
<gene>
    <name evidence="11" type="ORF">ACFQDI_02815</name>
</gene>
<evidence type="ECO:0000256" key="4">
    <source>
        <dbReference type="ARBA" id="ARBA00022840"/>
    </source>
</evidence>
<feature type="compositionally biased region" description="Acidic residues" evidence="7">
    <location>
        <begin position="636"/>
        <end position="688"/>
    </location>
</feature>
<evidence type="ECO:0000256" key="8">
    <source>
        <dbReference type="SAM" id="Phobius"/>
    </source>
</evidence>
<keyword evidence="12" id="KW-1185">Reference proteome</keyword>
<dbReference type="Gene3D" id="3.40.50.300">
    <property type="entry name" value="P-loop containing nucleotide triphosphate hydrolases"/>
    <property type="match status" value="1"/>
</dbReference>
<evidence type="ECO:0000256" key="5">
    <source>
        <dbReference type="ARBA" id="ARBA00022989"/>
    </source>
</evidence>
<evidence type="ECO:0000256" key="3">
    <source>
        <dbReference type="ARBA" id="ARBA00022741"/>
    </source>
</evidence>
<keyword evidence="5 8" id="KW-1133">Transmembrane helix</keyword>
<comment type="caution">
    <text evidence="11">The sequence shown here is derived from an EMBL/GenBank/DDBJ whole genome shotgun (WGS) entry which is preliminary data.</text>
</comment>
<dbReference type="PROSITE" id="PS50929">
    <property type="entry name" value="ABC_TM1F"/>
    <property type="match status" value="1"/>
</dbReference>
<dbReference type="PANTHER" id="PTHR24221">
    <property type="entry name" value="ATP-BINDING CASSETTE SUB-FAMILY B"/>
    <property type="match status" value="1"/>
</dbReference>
<dbReference type="SUPFAM" id="SSF90123">
    <property type="entry name" value="ABC transporter transmembrane region"/>
    <property type="match status" value="1"/>
</dbReference>
<evidence type="ECO:0000256" key="1">
    <source>
        <dbReference type="ARBA" id="ARBA00004651"/>
    </source>
</evidence>
<proteinExistence type="predicted"/>
<feature type="transmembrane region" description="Helical" evidence="8">
    <location>
        <begin position="124"/>
        <end position="145"/>
    </location>
</feature>
<sequence length="688" mass="76504">MKKDVLQHLWRLVSPHRGRLLVVAFITLLSTGAALVEPLIYREAINDIAGLFVKHANDKARAAAGEELETSDSPVEDFLRQKIRSAQHPDTHHLPPPTKKTHEKKPHTQEHVAERTPGEAIHTLLYAVLLMLGVNVLSYILWLYAENKKAQLDCDIEQEFIQGAFAHVLRLPLGFFGKRAPAAIAKQIDQSEEVSAIVGAFSQQILPEVISLVGIMAIMFYQNTTLALISVSLIPVYLVIAWRSSQKLETGLNTYYERWEDVSARINTALEGIKTVKLSGAEAREVEEYRRISSGAYDNYVERTKLSNKFGFWEGVLSHVATAMVLGCGGYLALIHKLTPGDVVMFVAYLDRLYSPIDELCSLWVNTQQHIASISRAFRLLENKTGEKAGKPLLIENGRVEFKDVSFAYVEDHQVLQSLCMTFEPGKITAIVGGSGAGKTTAVDLLLKLYEPQQGEILIDGQPLSALDPSSLRSHIGMVAADGAIFRGTLAYNLRYKKPDVTDAEIMKAVEQTGLKNLVERLPKGLQTQIGQNGMGLSVGERQRVQIARVLLSRPKILVLDEATANLDYNTEAEVRHAIHQLRSTCTIIIIAHRFSMVHDADHVYVLGGGGILEQGTPQALTEAGGWFAAFAHAVEEEEEEEEEEESEEEEEEEEAEESEEESDEEESEEEEAEEDVEEEAEEEKSKD</sequence>
<feature type="region of interest" description="Disordered" evidence="7">
    <location>
        <begin position="86"/>
        <end position="113"/>
    </location>
</feature>
<keyword evidence="4 11" id="KW-0067">ATP-binding</keyword>
<evidence type="ECO:0000256" key="2">
    <source>
        <dbReference type="ARBA" id="ARBA00022692"/>
    </source>
</evidence>
<dbReference type="Pfam" id="PF00005">
    <property type="entry name" value="ABC_tran"/>
    <property type="match status" value="1"/>
</dbReference>
<dbReference type="InterPro" id="IPR011527">
    <property type="entry name" value="ABC1_TM_dom"/>
</dbReference>
<keyword evidence="2 8" id="KW-0812">Transmembrane</keyword>
<dbReference type="SMART" id="SM00382">
    <property type="entry name" value="AAA"/>
    <property type="match status" value="1"/>
</dbReference>
<keyword evidence="6 8" id="KW-0472">Membrane</keyword>
<feature type="region of interest" description="Disordered" evidence="7">
    <location>
        <begin position="634"/>
        <end position="688"/>
    </location>
</feature>
<dbReference type="RefSeq" id="WP_377163184.1">
    <property type="nucleotide sequence ID" value="NZ_JBHSMQ010000001.1"/>
</dbReference>
<dbReference type="PROSITE" id="PS50893">
    <property type="entry name" value="ABC_TRANSPORTER_2"/>
    <property type="match status" value="1"/>
</dbReference>
<dbReference type="CDD" id="cd07346">
    <property type="entry name" value="ABC_6TM_exporters"/>
    <property type="match status" value="1"/>
</dbReference>
<name>A0ABW0KL22_9BACT</name>
<dbReference type="Proteomes" id="UP001596052">
    <property type="component" value="Unassembled WGS sequence"/>
</dbReference>
<evidence type="ECO:0000259" key="10">
    <source>
        <dbReference type="PROSITE" id="PS50929"/>
    </source>
</evidence>
<dbReference type="Gene3D" id="1.20.1560.10">
    <property type="entry name" value="ABC transporter type 1, transmembrane domain"/>
    <property type="match status" value="1"/>
</dbReference>
<comment type="subcellular location">
    <subcellularLocation>
        <location evidence="1">Cell membrane</location>
        <topology evidence="1">Multi-pass membrane protein</topology>
    </subcellularLocation>
</comment>